<feature type="chain" id="PRO_5034832342" description="Reverse transcriptase domain-containing protein" evidence="1">
    <location>
        <begin position="20"/>
        <end position="488"/>
    </location>
</feature>
<dbReference type="Ensembl" id="ENSGMOT00000065147.1">
    <property type="protein sequence ID" value="ENSGMOP00000037294.1"/>
    <property type="gene ID" value="ENSGMOG00000029994.1"/>
</dbReference>
<dbReference type="PANTHER" id="PTHR31635">
    <property type="entry name" value="REVERSE TRANSCRIPTASE DOMAIN-CONTAINING PROTEIN-RELATED"/>
    <property type="match status" value="1"/>
</dbReference>
<accession>A0A8C5ATY5</accession>
<feature type="domain" description="Reverse transcriptase" evidence="2">
    <location>
        <begin position="145"/>
        <end position="410"/>
    </location>
</feature>
<dbReference type="Proteomes" id="UP000694546">
    <property type="component" value="Chromosome 2"/>
</dbReference>
<dbReference type="PANTHER" id="PTHR31635:SF196">
    <property type="entry name" value="REVERSE TRANSCRIPTASE DOMAIN-CONTAINING PROTEIN-RELATED"/>
    <property type="match status" value="1"/>
</dbReference>
<name>A0A8C5ATY5_GADMO</name>
<dbReference type="CDD" id="cd01650">
    <property type="entry name" value="RT_nLTR_like"/>
    <property type="match status" value="1"/>
</dbReference>
<evidence type="ECO:0000259" key="2">
    <source>
        <dbReference type="PROSITE" id="PS50878"/>
    </source>
</evidence>
<dbReference type="InterPro" id="IPR000477">
    <property type="entry name" value="RT_dom"/>
</dbReference>
<dbReference type="SUPFAM" id="SSF56672">
    <property type="entry name" value="DNA/RNA polymerases"/>
    <property type="match status" value="1"/>
</dbReference>
<protein>
    <recommendedName>
        <fullName evidence="2">Reverse transcriptase domain-containing protein</fullName>
    </recommendedName>
</protein>
<proteinExistence type="predicted"/>
<feature type="signal peptide" evidence="1">
    <location>
        <begin position="1"/>
        <end position="19"/>
    </location>
</feature>
<sequence length="488" mass="55359">MTGSLSLLILAEGIGKVWGIQHVLPTYITWQKKKLENKHVGPILNEYGLLIEDEKTKRETIREMCEKLYRKCDINMSSLQSFLGSIILNGVDLISEGGVITPDEVREAISQLRKGKSPGPDGLPNGFYLSCSDMLVDLLTSAFNDGIKVGKMHASFYHGVISLIYKKGPFPNLDNWRHVTIMNVDYKILAKILANRLNDDLEKLVEKEQTCAIRGRLMWDNLGLLRDITSGNLKDEFFLISLDQKKAFDYISREYLWEVLMAYGFKQELINIIKLLYVESTVQINVNGVLTDSFAIKRGVKQGCPLSAALYILAINPLLSKIKNDKRLSGINTSGGERVVVLAYADDITIIIKNGKELSIVNEHLSHYEEISGSKLNHDKTEGVWFGKSETKPTIDINDKDAMTILGIKFTAMYGVFEERMSAMDQDFLWSVVCAVINKLWNTRCAMVIKQESISGEVVFKQIRTELKRQRTLDSREKRMRPWHLLTL</sequence>
<keyword evidence="1" id="KW-0732">Signal</keyword>
<dbReference type="PROSITE" id="PS50878">
    <property type="entry name" value="RT_POL"/>
    <property type="match status" value="1"/>
</dbReference>
<reference evidence="3" key="1">
    <citation type="submission" date="2025-08" db="UniProtKB">
        <authorList>
            <consortium name="Ensembl"/>
        </authorList>
    </citation>
    <scope>IDENTIFICATION</scope>
</reference>
<dbReference type="AlphaFoldDB" id="A0A8C5ATY5"/>
<evidence type="ECO:0000313" key="3">
    <source>
        <dbReference type="Ensembl" id="ENSGMOP00000037294.1"/>
    </source>
</evidence>
<evidence type="ECO:0000313" key="4">
    <source>
        <dbReference type="Proteomes" id="UP000694546"/>
    </source>
</evidence>
<dbReference type="GeneTree" id="ENSGT00940000163630"/>
<reference evidence="3" key="2">
    <citation type="submission" date="2025-09" db="UniProtKB">
        <authorList>
            <consortium name="Ensembl"/>
        </authorList>
    </citation>
    <scope>IDENTIFICATION</scope>
</reference>
<dbReference type="Pfam" id="PF00078">
    <property type="entry name" value="RVT_1"/>
    <property type="match status" value="1"/>
</dbReference>
<organism evidence="3 4">
    <name type="scientific">Gadus morhua</name>
    <name type="common">Atlantic cod</name>
    <dbReference type="NCBI Taxonomy" id="8049"/>
    <lineage>
        <taxon>Eukaryota</taxon>
        <taxon>Metazoa</taxon>
        <taxon>Chordata</taxon>
        <taxon>Craniata</taxon>
        <taxon>Vertebrata</taxon>
        <taxon>Euteleostomi</taxon>
        <taxon>Actinopterygii</taxon>
        <taxon>Neopterygii</taxon>
        <taxon>Teleostei</taxon>
        <taxon>Neoteleostei</taxon>
        <taxon>Acanthomorphata</taxon>
        <taxon>Zeiogadaria</taxon>
        <taxon>Gadariae</taxon>
        <taxon>Gadiformes</taxon>
        <taxon>Gadoidei</taxon>
        <taxon>Gadidae</taxon>
        <taxon>Gadus</taxon>
    </lineage>
</organism>
<dbReference type="InterPro" id="IPR043502">
    <property type="entry name" value="DNA/RNA_pol_sf"/>
</dbReference>
<evidence type="ECO:0000256" key="1">
    <source>
        <dbReference type="SAM" id="SignalP"/>
    </source>
</evidence>
<keyword evidence="4" id="KW-1185">Reference proteome</keyword>
<dbReference type="OMA" id="CADAYKE"/>